<evidence type="ECO:0000256" key="9">
    <source>
        <dbReference type="ARBA" id="ARBA00022843"/>
    </source>
</evidence>
<dbReference type="GO" id="GO:0051087">
    <property type="term" value="F:protein-folding chaperone binding"/>
    <property type="evidence" value="ECO:0007669"/>
    <property type="project" value="TreeGrafter"/>
</dbReference>
<dbReference type="PANTHER" id="PTHR10265">
    <property type="entry name" value="CYCLIN-DEPENDENT KINASE INHIBITOR 1"/>
    <property type="match status" value="1"/>
</dbReference>
<comment type="function">
    <text evidence="15">Important regulator of cell cycle progression. Inhibits the kinase activity of CDK2 bound to cyclin A, but has little inhibitory activity on CDK2 bound to SPDYA. Involved in G1 arrest. Potent inhibitor of cyclin E- and cyclin A-CDK2 complexes. Forms a complex with cyclin type D-CDK4 complexes and is involved in the assembly, stability, and modulation of CCND1-CDK4 complex activation. Acts either as an inhibitor or an activator of cyclin type D-CDK4 complexes depending on its phosphorylation state and/or stoichometry.</text>
</comment>
<evidence type="ECO:0000256" key="1">
    <source>
        <dbReference type="ARBA" id="ARBA00004123"/>
    </source>
</evidence>
<evidence type="ECO:0000313" key="19">
    <source>
        <dbReference type="Proteomes" id="UP001152803"/>
    </source>
</evidence>
<evidence type="ECO:0000256" key="3">
    <source>
        <dbReference type="ARBA" id="ARBA00004496"/>
    </source>
</evidence>
<keyword evidence="7" id="KW-0597">Phosphoprotein</keyword>
<dbReference type="PANTHER" id="PTHR10265:SF9">
    <property type="entry name" value="CYCLIN-DEPENDENT KINASE INHIBITOR 1B"/>
    <property type="match status" value="1"/>
</dbReference>
<dbReference type="EMBL" id="JAFJMO010000008">
    <property type="protein sequence ID" value="KAJ8269810.1"/>
    <property type="molecule type" value="Genomic_DNA"/>
</dbReference>
<evidence type="ECO:0000259" key="17">
    <source>
        <dbReference type="Pfam" id="PF02234"/>
    </source>
</evidence>
<sequence>MSNVRLSNGSPTLERMDARLPDHAKPSACRNLFGTVDHEELTQDLNGHLQGMVEQTSAKYNFDFLNNKPQQGRFEWKIVNSKDVPEFYSKQQRAPKDIRRSVNNAVDLNGNHSCLRVTPCPGAGDRFTEEKPEKAESPADPKDQCSGQRKRPASHDSSSQNKRAHTSPDEVTRSPALLRSVERTPRKPSPKT</sequence>
<dbReference type="InterPro" id="IPR044898">
    <property type="entry name" value="CDI_dom_sf"/>
</dbReference>
<name>A0A9Q1DI70_CONCO</name>
<keyword evidence="19" id="KW-1185">Reference proteome</keyword>
<dbReference type="GO" id="GO:0004861">
    <property type="term" value="F:cyclin-dependent protein serine/threonine kinase inhibitor activity"/>
    <property type="evidence" value="ECO:0007669"/>
    <property type="project" value="InterPro"/>
</dbReference>
<evidence type="ECO:0000256" key="6">
    <source>
        <dbReference type="ARBA" id="ARBA00022490"/>
    </source>
</evidence>
<evidence type="ECO:0000256" key="14">
    <source>
        <dbReference type="ARBA" id="ARBA00031925"/>
    </source>
</evidence>
<comment type="caution">
    <text evidence="18">The sequence shown here is derived from an EMBL/GenBank/DDBJ whole genome shotgun (WGS) entry which is preliminary data.</text>
</comment>
<dbReference type="GO" id="GO:0008285">
    <property type="term" value="P:negative regulation of cell population proliferation"/>
    <property type="evidence" value="ECO:0007669"/>
    <property type="project" value="TreeGrafter"/>
</dbReference>
<gene>
    <name evidence="18" type="ORF">COCON_G00124170</name>
</gene>
<evidence type="ECO:0000256" key="7">
    <source>
        <dbReference type="ARBA" id="ARBA00022553"/>
    </source>
</evidence>
<keyword evidence="6" id="KW-0963">Cytoplasm</keyword>
<dbReference type="Proteomes" id="UP001152803">
    <property type="component" value="Unassembled WGS sequence"/>
</dbReference>
<feature type="domain" description="Cyclin-dependent kinase inhibitor" evidence="17">
    <location>
        <begin position="31"/>
        <end position="78"/>
    </location>
</feature>
<feature type="region of interest" description="Disordered" evidence="16">
    <location>
        <begin position="109"/>
        <end position="192"/>
    </location>
</feature>
<dbReference type="GO" id="GO:0045930">
    <property type="term" value="P:negative regulation of mitotic cell cycle"/>
    <property type="evidence" value="ECO:0007669"/>
    <property type="project" value="TreeGrafter"/>
</dbReference>
<dbReference type="Gene3D" id="4.10.365.10">
    <property type="entry name" value="p27"/>
    <property type="match status" value="1"/>
</dbReference>
<evidence type="ECO:0000256" key="10">
    <source>
        <dbReference type="ARBA" id="ARBA00023013"/>
    </source>
</evidence>
<reference evidence="18" key="1">
    <citation type="journal article" date="2023" name="Science">
        <title>Genome structures resolve the early diversification of teleost fishes.</title>
        <authorList>
            <person name="Parey E."/>
            <person name="Louis A."/>
            <person name="Montfort J."/>
            <person name="Bouchez O."/>
            <person name="Roques C."/>
            <person name="Iampietro C."/>
            <person name="Lluch J."/>
            <person name="Castinel A."/>
            <person name="Donnadieu C."/>
            <person name="Desvignes T."/>
            <person name="Floi Bucao C."/>
            <person name="Jouanno E."/>
            <person name="Wen M."/>
            <person name="Mejri S."/>
            <person name="Dirks R."/>
            <person name="Jansen H."/>
            <person name="Henkel C."/>
            <person name="Chen W.J."/>
            <person name="Zahm M."/>
            <person name="Cabau C."/>
            <person name="Klopp C."/>
            <person name="Thompson A.W."/>
            <person name="Robinson-Rechavi M."/>
            <person name="Braasch I."/>
            <person name="Lecointre G."/>
            <person name="Bobe J."/>
            <person name="Postlethwait J.H."/>
            <person name="Berthelot C."/>
            <person name="Roest Crollius H."/>
            <person name="Guiguen Y."/>
        </authorList>
    </citation>
    <scope>NUCLEOTIDE SEQUENCE</scope>
    <source>
        <strain evidence="18">Concon-B</strain>
    </source>
</reference>
<dbReference type="InterPro" id="IPR003175">
    <property type="entry name" value="CDI_dom"/>
</dbReference>
<evidence type="ECO:0000256" key="12">
    <source>
        <dbReference type="ARBA" id="ARBA00023306"/>
    </source>
</evidence>
<feature type="compositionally biased region" description="Basic and acidic residues" evidence="16">
    <location>
        <begin position="126"/>
        <end position="143"/>
    </location>
</feature>
<keyword evidence="9" id="KW-0832">Ubl conjugation</keyword>
<dbReference type="AlphaFoldDB" id="A0A9Q1DI70"/>
<dbReference type="GO" id="GO:0000082">
    <property type="term" value="P:G1/S transition of mitotic cell cycle"/>
    <property type="evidence" value="ECO:0007669"/>
    <property type="project" value="TreeGrafter"/>
</dbReference>
<evidence type="ECO:0000256" key="16">
    <source>
        <dbReference type="SAM" id="MobiDB-lite"/>
    </source>
</evidence>
<evidence type="ECO:0000256" key="13">
    <source>
        <dbReference type="ARBA" id="ARBA00031903"/>
    </source>
</evidence>
<dbReference type="Pfam" id="PF02234">
    <property type="entry name" value="CDI"/>
    <property type="match status" value="1"/>
</dbReference>
<evidence type="ECO:0000256" key="4">
    <source>
        <dbReference type="ARBA" id="ARBA00006726"/>
    </source>
</evidence>
<evidence type="ECO:0000256" key="15">
    <source>
        <dbReference type="ARBA" id="ARBA00045727"/>
    </source>
</evidence>
<comment type="similarity">
    <text evidence="4">Belongs to the CDI family.</text>
</comment>
<evidence type="ECO:0000256" key="2">
    <source>
        <dbReference type="ARBA" id="ARBA00004177"/>
    </source>
</evidence>
<comment type="subcellular location">
    <subcellularLocation>
        <location evidence="3">Cytoplasm</location>
    </subcellularLocation>
    <subcellularLocation>
        <location evidence="2">Endosome</location>
    </subcellularLocation>
    <subcellularLocation>
        <location evidence="1">Nucleus</location>
    </subcellularLocation>
</comment>
<keyword evidence="11" id="KW-0539">Nucleus</keyword>
<keyword evidence="10" id="KW-0649">Protein kinase inhibitor</keyword>
<evidence type="ECO:0000256" key="5">
    <source>
        <dbReference type="ARBA" id="ARBA00014547"/>
    </source>
</evidence>
<evidence type="ECO:0000313" key="18">
    <source>
        <dbReference type="EMBL" id="KAJ8269810.1"/>
    </source>
</evidence>
<proteinExistence type="inferred from homology"/>
<dbReference type="OrthoDB" id="6373236at2759"/>
<protein>
    <recommendedName>
        <fullName evidence="5">Cyclin-dependent kinase inhibitor 1B</fullName>
    </recommendedName>
    <alternativeName>
        <fullName evidence="14">Cyclin-dependent kinase inhibitor p27</fullName>
    </alternativeName>
    <alternativeName>
        <fullName evidence="13">p27Kip1</fullName>
    </alternativeName>
</protein>
<dbReference type="GO" id="GO:0005768">
    <property type="term" value="C:endosome"/>
    <property type="evidence" value="ECO:0007669"/>
    <property type="project" value="UniProtKB-SubCell"/>
</dbReference>
<organism evidence="18 19">
    <name type="scientific">Conger conger</name>
    <name type="common">Conger eel</name>
    <name type="synonym">Muraena conger</name>
    <dbReference type="NCBI Taxonomy" id="82655"/>
    <lineage>
        <taxon>Eukaryota</taxon>
        <taxon>Metazoa</taxon>
        <taxon>Chordata</taxon>
        <taxon>Craniata</taxon>
        <taxon>Vertebrata</taxon>
        <taxon>Euteleostomi</taxon>
        <taxon>Actinopterygii</taxon>
        <taxon>Neopterygii</taxon>
        <taxon>Teleostei</taxon>
        <taxon>Anguilliformes</taxon>
        <taxon>Congridae</taxon>
        <taxon>Conger</taxon>
    </lineage>
</organism>
<keyword evidence="12" id="KW-0131">Cell cycle</keyword>
<dbReference type="GO" id="GO:0005634">
    <property type="term" value="C:nucleus"/>
    <property type="evidence" value="ECO:0007669"/>
    <property type="project" value="UniProtKB-SubCell"/>
</dbReference>
<accession>A0A9Q1DI70</accession>
<evidence type="ECO:0000256" key="11">
    <source>
        <dbReference type="ARBA" id="ARBA00023242"/>
    </source>
</evidence>
<keyword evidence="8" id="KW-0967">Endosome</keyword>
<evidence type="ECO:0000256" key="8">
    <source>
        <dbReference type="ARBA" id="ARBA00022753"/>
    </source>
</evidence>